<evidence type="ECO:0000256" key="4">
    <source>
        <dbReference type="ARBA" id="ARBA00023136"/>
    </source>
</evidence>
<keyword evidence="8" id="KW-1185">Reference proteome</keyword>
<organism evidence="7 8">
    <name type="scientific">Neurospora intermedia</name>
    <dbReference type="NCBI Taxonomy" id="5142"/>
    <lineage>
        <taxon>Eukaryota</taxon>
        <taxon>Fungi</taxon>
        <taxon>Dikarya</taxon>
        <taxon>Ascomycota</taxon>
        <taxon>Pezizomycotina</taxon>
        <taxon>Sordariomycetes</taxon>
        <taxon>Sordariomycetidae</taxon>
        <taxon>Sordariales</taxon>
        <taxon>Sordariaceae</taxon>
        <taxon>Neurospora</taxon>
    </lineage>
</organism>
<dbReference type="InterPro" id="IPR011701">
    <property type="entry name" value="MFS"/>
</dbReference>
<evidence type="ECO:0000256" key="5">
    <source>
        <dbReference type="SAM" id="MobiDB-lite"/>
    </source>
</evidence>
<dbReference type="Pfam" id="PF07690">
    <property type="entry name" value="MFS_1"/>
    <property type="match status" value="1"/>
</dbReference>
<evidence type="ECO:0000256" key="3">
    <source>
        <dbReference type="ARBA" id="ARBA00022989"/>
    </source>
</evidence>
<evidence type="ECO:0000313" key="8">
    <source>
        <dbReference type="Proteomes" id="UP001451303"/>
    </source>
</evidence>
<evidence type="ECO:0000256" key="6">
    <source>
        <dbReference type="SAM" id="Phobius"/>
    </source>
</evidence>
<reference evidence="7 8" key="1">
    <citation type="submission" date="2023-09" db="EMBL/GenBank/DDBJ databases">
        <title>Multi-omics analysis of a traditional fermented food reveals byproduct-associated fungal strains for waste-to-food upcycling.</title>
        <authorList>
            <consortium name="Lawrence Berkeley National Laboratory"/>
            <person name="Rekdal V.M."/>
            <person name="Villalobos-Escobedo J.M."/>
            <person name="Rodriguez-Valeron N."/>
            <person name="Garcia M.O."/>
            <person name="Vasquez D.P."/>
            <person name="Damayanti I."/>
            <person name="Sorensen P.M."/>
            <person name="Baidoo E.E."/>
            <person name="De Carvalho A.C."/>
            <person name="Riley R."/>
            <person name="Lipzen A."/>
            <person name="He G."/>
            <person name="Yan M."/>
            <person name="Haridas S."/>
            <person name="Daum C."/>
            <person name="Yoshinaga Y."/>
            <person name="Ng V."/>
            <person name="Grigoriev I.V."/>
            <person name="Munk R."/>
            <person name="Nuraida L."/>
            <person name="Wijaya C.H."/>
            <person name="Morales P.-C."/>
            <person name="Keasling J.D."/>
        </authorList>
    </citation>
    <scope>NUCLEOTIDE SEQUENCE [LARGE SCALE GENOMIC DNA]</scope>
    <source>
        <strain evidence="7 8">FGSC 2613</strain>
    </source>
</reference>
<sequence>MADEKHSAVAPAVDATHNEASEVPSKPGSHQDITIPPPRPPGWMYKGFKVFGHELWYASPLFQLLLVAVVCFMCPGMFNALSGLGGGGQVDHTAQDDANTALYSTFAVVAFFSGSIANKLGVRLTLSFGSLGYVIYIASFFSYNHNQNHGFVVFAGAFLGVCAGLLWTAQGTIMMSYPTEDMKGRYISWFWIIFNLGAVIGSLIPLGQNINKVAGPVTDGTYVGFLVLTLIGAFLALMICDVGKVLREDGSRVIMMKNPSWITEFKGLFETITSEPWVVLLFPMFFASNTFYTYQSNDMNGSQFNTRTKALNNTLYWLAQIFGAIIVGYALDYAGARRSIRAKGSFVMLIVLTMVIWGGGYAWQKDQPTREQTSEEGFVTVDWTDGAKKYVGPMFLYMFYGFFDAAWQTCIYWYMGALSNSGRKAANLAGFYKGLQSAGAAVFWRLDGLKKPFDTIFGATWGLLGGALLIAAPVIWMKIQDTVALEEDLRFSNETAADVVTGAEGAVAAGQAAQPETVAVGAHGGGSETAKAVV</sequence>
<dbReference type="PANTHER" id="PTHR23294">
    <property type="entry name" value="ET TRANSLATION PRODUCT-RELATED"/>
    <property type="match status" value="1"/>
</dbReference>
<dbReference type="InterPro" id="IPR036259">
    <property type="entry name" value="MFS_trans_sf"/>
</dbReference>
<comment type="caution">
    <text evidence="7">The sequence shown here is derived from an EMBL/GenBank/DDBJ whole genome shotgun (WGS) entry which is preliminary data.</text>
</comment>
<evidence type="ECO:0000256" key="1">
    <source>
        <dbReference type="ARBA" id="ARBA00004141"/>
    </source>
</evidence>
<gene>
    <name evidence="7" type="ORF">QR685DRAFT_572223</name>
</gene>
<dbReference type="PANTHER" id="PTHR23294:SF59">
    <property type="entry name" value="UNC93-LIKE PROTEIN C922.05C"/>
    <property type="match status" value="1"/>
</dbReference>
<keyword evidence="2 6" id="KW-0812">Transmembrane</keyword>
<feature type="transmembrane region" description="Helical" evidence="6">
    <location>
        <begin position="314"/>
        <end position="334"/>
    </location>
</feature>
<keyword evidence="3 6" id="KW-1133">Transmembrane helix</keyword>
<dbReference type="SUPFAM" id="SSF103473">
    <property type="entry name" value="MFS general substrate transporter"/>
    <property type="match status" value="1"/>
</dbReference>
<dbReference type="EMBL" id="JAVLET010000004">
    <property type="protein sequence ID" value="KAL0471231.1"/>
    <property type="molecule type" value="Genomic_DNA"/>
</dbReference>
<evidence type="ECO:0000313" key="7">
    <source>
        <dbReference type="EMBL" id="KAL0471231.1"/>
    </source>
</evidence>
<proteinExistence type="predicted"/>
<feature type="transmembrane region" description="Helical" evidence="6">
    <location>
        <begin position="189"/>
        <end position="210"/>
    </location>
</feature>
<feature type="transmembrane region" description="Helical" evidence="6">
    <location>
        <begin position="276"/>
        <end position="294"/>
    </location>
</feature>
<feature type="transmembrane region" description="Helical" evidence="6">
    <location>
        <begin position="98"/>
        <end position="117"/>
    </location>
</feature>
<feature type="transmembrane region" description="Helical" evidence="6">
    <location>
        <begin position="55"/>
        <end position="78"/>
    </location>
</feature>
<feature type="transmembrane region" description="Helical" evidence="6">
    <location>
        <begin position="346"/>
        <end position="363"/>
    </location>
</feature>
<dbReference type="Gene3D" id="1.20.1250.20">
    <property type="entry name" value="MFS general substrate transporter like domains"/>
    <property type="match status" value="2"/>
</dbReference>
<protein>
    <submittedName>
        <fullName evidence="7">DUF895 domain membrane protein</fullName>
    </submittedName>
</protein>
<evidence type="ECO:0000256" key="2">
    <source>
        <dbReference type="ARBA" id="ARBA00022692"/>
    </source>
</evidence>
<dbReference type="Proteomes" id="UP001451303">
    <property type="component" value="Unassembled WGS sequence"/>
</dbReference>
<accession>A0ABR3DHH3</accession>
<feature type="transmembrane region" description="Helical" evidence="6">
    <location>
        <begin position="149"/>
        <end position="168"/>
    </location>
</feature>
<feature type="region of interest" description="Disordered" evidence="5">
    <location>
        <begin position="1"/>
        <end position="36"/>
    </location>
</feature>
<keyword evidence="4 6" id="KW-0472">Membrane</keyword>
<feature type="transmembrane region" description="Helical" evidence="6">
    <location>
        <begin position="124"/>
        <end position="143"/>
    </location>
</feature>
<feature type="transmembrane region" description="Helical" evidence="6">
    <location>
        <begin position="456"/>
        <end position="476"/>
    </location>
</feature>
<feature type="transmembrane region" description="Helical" evidence="6">
    <location>
        <begin position="394"/>
        <end position="414"/>
    </location>
</feature>
<feature type="transmembrane region" description="Helical" evidence="6">
    <location>
        <begin position="222"/>
        <end position="246"/>
    </location>
</feature>
<comment type="subcellular location">
    <subcellularLocation>
        <location evidence="1">Membrane</location>
        <topology evidence="1">Multi-pass membrane protein</topology>
    </subcellularLocation>
</comment>
<dbReference type="InterPro" id="IPR051617">
    <property type="entry name" value="UNC-93-like_regulator"/>
</dbReference>
<name>A0ABR3DHH3_NEUIN</name>